<feature type="region of interest" description="Disordered" evidence="1">
    <location>
        <begin position="908"/>
        <end position="941"/>
    </location>
</feature>
<dbReference type="GO" id="GO:0097546">
    <property type="term" value="C:ciliary base"/>
    <property type="evidence" value="ECO:0007669"/>
    <property type="project" value="TreeGrafter"/>
</dbReference>
<accession>A0A8J6DCY6</accession>
<dbReference type="Pfam" id="PF26173">
    <property type="entry name" value="NPHP4_SK"/>
    <property type="match status" value="1"/>
</dbReference>
<dbReference type="GO" id="GO:0090090">
    <property type="term" value="P:negative regulation of canonical Wnt signaling pathway"/>
    <property type="evidence" value="ECO:0007669"/>
    <property type="project" value="InterPro"/>
</dbReference>
<dbReference type="InterPro" id="IPR058685">
    <property type="entry name" value="Ig_NPHP4_4th"/>
</dbReference>
<feature type="compositionally biased region" description="Polar residues" evidence="1">
    <location>
        <begin position="518"/>
        <end position="530"/>
    </location>
</feature>
<organism evidence="8 9">
    <name type="scientific">Galemys pyrenaicus</name>
    <name type="common">Iberian desman</name>
    <name type="synonym">Pyrenean desman</name>
    <dbReference type="NCBI Taxonomy" id="202257"/>
    <lineage>
        <taxon>Eukaryota</taxon>
        <taxon>Metazoa</taxon>
        <taxon>Chordata</taxon>
        <taxon>Craniata</taxon>
        <taxon>Vertebrata</taxon>
        <taxon>Euteleostomi</taxon>
        <taxon>Mammalia</taxon>
        <taxon>Eutheria</taxon>
        <taxon>Laurasiatheria</taxon>
        <taxon>Eulipotyphla</taxon>
        <taxon>Talpidae</taxon>
        <taxon>Galemys</taxon>
    </lineage>
</organism>
<evidence type="ECO:0000313" key="9">
    <source>
        <dbReference type="Proteomes" id="UP000700334"/>
    </source>
</evidence>
<dbReference type="InterPro" id="IPR058686">
    <property type="entry name" value="Ig_NPHP4_3rd"/>
</dbReference>
<evidence type="ECO:0000259" key="6">
    <source>
        <dbReference type="Pfam" id="PF26189"/>
    </source>
</evidence>
<feature type="non-terminal residue" evidence="8">
    <location>
        <position position="1479"/>
    </location>
</feature>
<dbReference type="Pfam" id="PF26187">
    <property type="entry name" value="Ig_NPHP4_4th"/>
    <property type="match status" value="1"/>
</dbReference>
<dbReference type="InterPro" id="IPR058764">
    <property type="entry name" value="NPHP4_SK"/>
</dbReference>
<dbReference type="Pfam" id="PF26189">
    <property type="entry name" value="Ig_NPHP4_2nd"/>
    <property type="match status" value="1"/>
</dbReference>
<proteinExistence type="predicted"/>
<evidence type="ECO:0000259" key="3">
    <source>
        <dbReference type="Pfam" id="PF26173"/>
    </source>
</evidence>
<feature type="domain" description="NPHP4 Ig-like" evidence="6">
    <location>
        <begin position="1203"/>
        <end position="1284"/>
    </location>
</feature>
<evidence type="ECO:0000313" key="8">
    <source>
        <dbReference type="EMBL" id="KAG8505552.1"/>
    </source>
</evidence>
<feature type="compositionally biased region" description="Low complexity" evidence="1">
    <location>
        <begin position="919"/>
        <end position="941"/>
    </location>
</feature>
<gene>
    <name evidence="8" type="ORF">J0S82_016296</name>
</gene>
<name>A0A8J6DCY6_GALPY</name>
<evidence type="ECO:0000259" key="4">
    <source>
        <dbReference type="Pfam" id="PF26186"/>
    </source>
</evidence>
<dbReference type="GO" id="GO:1904491">
    <property type="term" value="P:protein localization to ciliary transition zone"/>
    <property type="evidence" value="ECO:0007669"/>
    <property type="project" value="TreeGrafter"/>
</dbReference>
<dbReference type="CDD" id="cd22239">
    <property type="entry name" value="NPHP4"/>
    <property type="match status" value="1"/>
</dbReference>
<dbReference type="GO" id="GO:0097730">
    <property type="term" value="C:non-motile cilium"/>
    <property type="evidence" value="ECO:0007669"/>
    <property type="project" value="InterPro"/>
</dbReference>
<feature type="compositionally biased region" description="Pro residues" evidence="1">
    <location>
        <begin position="489"/>
        <end position="503"/>
    </location>
</feature>
<reference evidence="8" key="1">
    <citation type="journal article" date="2021" name="Evol. Appl.">
        <title>The genome of the Pyrenean desman and the effects of bottlenecks and inbreeding on the genomic landscape of an endangered species.</title>
        <authorList>
            <person name="Escoda L."/>
            <person name="Castresana J."/>
        </authorList>
    </citation>
    <scope>NUCLEOTIDE SEQUENCE</scope>
    <source>
        <strain evidence="8">IBE-C5619</strain>
    </source>
</reference>
<dbReference type="InterPro" id="IPR058687">
    <property type="entry name" value="Ig_NPHP4_1st"/>
</dbReference>
<dbReference type="Pfam" id="PF26190">
    <property type="entry name" value="Ig_NPHP4_1st"/>
    <property type="match status" value="1"/>
</dbReference>
<feature type="region of interest" description="Disordered" evidence="1">
    <location>
        <begin position="667"/>
        <end position="690"/>
    </location>
</feature>
<sequence>KVQAPQEPGPSRRMSDWRRVFAGTELVPPHPQRVRLPQRESAAFQCVLKGLEGPLAKQGALEVLSEVGCQLRVSLFDVAHRHFFGRTWQTAVRPAGPLSRQPARTVFNEPLYFHTSLNHPSVVAVVEVVAHGRKRDGAPQTVSCGFGILRLFGAKPESPASASRDRRLRLYHGTPRALLHPLLQEPVEQSERMTPVAGCSVQYSLRAHPALEPAFHLLPENLLVSGLQPLPGLLPAPGDTGDALRKPRLQEPATWHLDAVSFSLYPSLEKFEEELLGLLACDRLREGAGPRDGGGLEVAERRLHVGVHSGLGFVRRPQVVVLVPEREVALTRSASFSRRAGSSKASPGDQALVLRSRLRLPEMVCHPAFAVVFQLEYVFSGPAGAHGHASPAPSLPGLACVHLIRWAVWRPSLEARSGQVSLPLLGGVRPNPARRLVYKAPSASMSNEEVRQVESGTVQFRFSLSAEGLLDAAGGPGGSPQAARRPGRKPPASPSSPATPPPRGRAAPQDSPVGPGLSLSQLVASPQSPAQHRPGRPSSRRSQAPESPPAPADALSWPAPWPPESIAGSASPASRPGLGGAAQALASRQARCRQGAPVARGLSHLEADLSPAASVPGSAGAEQLHKLPFPPLHAPFVLGEARSPGRTLSRASLARLQASGFPEILDANKRPAEAASPADPVRFSPQKERSDRLQGNEIVLQFLAFSRAGQDSRAAPWPQTVYFTFQFYRFPPATTPRLQLVPLDGPGESGPASPMHLLALADKDASSDPGRCSAGPGAPGFRLTYLVDPGSLAPGESHWFAHYLAMQTLQIDVWDGDSLLLLGSAAAPLKVVRAAAPLEVVRAAAGHLLRQGRPAVQVSHELDIVATEYEQDTMVLSGDLASFGSVKPIGVHTVLTGRLHLTLANVGRVSEQRPRSPDSLPLSRARVVSSSAASGGSPRAARRVVQAQRLADLDSELAAVLLTPLPQRGAGAPGNGREGEAVRRRKLARMRSVRLQELGTGGGLGAAARAQRSALAQHARDLQVLAAYRERTKAERIASALSLALTTRHSLRAALGVAEFFEFALRNPHSAQRTVTVEIDSPELSLVLDAREWRYFKAAASLATPVEEDMFHLRGDLPPQLYLRPGETAHVPFKYQSFSPGQPAQAQLPGRCPRAGGCREARGAVSGHLCRPSPQVVFRAGARPLAVLLLTVEPQPHVVDQVFRFHHPELTFLKKAIRLPPWQALPGSDPNVICEAQSVGPGEPRDVLLKAASGPSPETKAFFVAVYTDRWLARPVQLWQVHLHSLQRVDVSCVTGQRTRLALVLRGTQTARKVRAFTSHPQELTTDPQGVFVLPPRAVQDLHVAVRPWRPGSRFLRLNLVDVDLHQLLAAWLVCLSCRPPLISKAFEIRLAAGAGKGASKRVSYTNPYPTRRAYRLLCDRPDLLSFREDAFQVGGGETYTIGLRFAPRARAGEEEVLVYINDPEDKTEEAFCVRVVCQ</sequence>
<dbReference type="EMBL" id="JAGFMF010012255">
    <property type="protein sequence ID" value="KAG8505552.1"/>
    <property type="molecule type" value="Genomic_DNA"/>
</dbReference>
<feature type="domain" description="NPHP4 Ig-like" evidence="5">
    <location>
        <begin position="1384"/>
        <end position="1479"/>
    </location>
</feature>
<dbReference type="Pfam" id="PF26015">
    <property type="entry name" value="Ig_NPH4_3rd"/>
    <property type="match status" value="1"/>
</dbReference>
<dbReference type="OrthoDB" id="313446at2759"/>
<evidence type="ECO:0000256" key="1">
    <source>
        <dbReference type="SAM" id="MobiDB-lite"/>
    </source>
</evidence>
<dbReference type="PANTHER" id="PTHR31043:SF3">
    <property type="entry name" value="NEPHROCYSTIN-4"/>
    <property type="match status" value="1"/>
</dbReference>
<dbReference type="InterPro" id="IPR029775">
    <property type="entry name" value="NPHP4"/>
</dbReference>
<dbReference type="GO" id="GO:0036064">
    <property type="term" value="C:ciliary basal body"/>
    <property type="evidence" value="ECO:0007669"/>
    <property type="project" value="TreeGrafter"/>
</dbReference>
<dbReference type="GO" id="GO:0035869">
    <property type="term" value="C:ciliary transition zone"/>
    <property type="evidence" value="ECO:0007669"/>
    <property type="project" value="TreeGrafter"/>
</dbReference>
<feature type="domain" description="NPHP4 Ig-like" evidence="2">
    <location>
        <begin position="1295"/>
        <end position="1379"/>
    </location>
</feature>
<dbReference type="Pfam" id="PF26186">
    <property type="entry name" value="NPHP4_C2_3rd"/>
    <property type="match status" value="1"/>
</dbReference>
<keyword evidence="9" id="KW-1185">Reference proteome</keyword>
<feature type="domain" description="NPHP4 C2-like" evidence="4">
    <location>
        <begin position="651"/>
        <end position="908"/>
    </location>
</feature>
<evidence type="ECO:0000259" key="2">
    <source>
        <dbReference type="Pfam" id="PF26015"/>
    </source>
</evidence>
<dbReference type="InterPro" id="IPR058688">
    <property type="entry name" value="Ig_NPHP4_2nd"/>
</dbReference>
<feature type="domain" description="NPHP4 SK-like" evidence="3">
    <location>
        <begin position="977"/>
        <end position="1044"/>
    </location>
</feature>
<dbReference type="Proteomes" id="UP000700334">
    <property type="component" value="Unassembled WGS sequence"/>
</dbReference>
<dbReference type="PANTHER" id="PTHR31043">
    <property type="entry name" value="NEPHROCYSTIN-4"/>
    <property type="match status" value="1"/>
</dbReference>
<evidence type="ECO:0000259" key="5">
    <source>
        <dbReference type="Pfam" id="PF26187"/>
    </source>
</evidence>
<dbReference type="InterPro" id="IPR058765">
    <property type="entry name" value="NPHP4_C2-like"/>
</dbReference>
<evidence type="ECO:0000259" key="7">
    <source>
        <dbReference type="Pfam" id="PF26190"/>
    </source>
</evidence>
<comment type="caution">
    <text evidence="8">The sequence shown here is derived from an EMBL/GenBank/DDBJ whole genome shotgun (WGS) entry which is preliminary data.</text>
</comment>
<protein>
    <submittedName>
        <fullName evidence="8">Nephrocystin-4</fullName>
    </submittedName>
</protein>
<feature type="domain" description="NPHP4 Ig-like" evidence="7">
    <location>
        <begin position="1047"/>
        <end position="1196"/>
    </location>
</feature>
<feature type="region of interest" description="Disordered" evidence="1">
    <location>
        <begin position="469"/>
        <end position="586"/>
    </location>
</feature>